<dbReference type="EMBL" id="LCKT01000042">
    <property type="protein sequence ID" value="KKU03365.1"/>
    <property type="molecule type" value="Genomic_DNA"/>
</dbReference>
<reference evidence="1 2" key="1">
    <citation type="journal article" date="2015" name="Nature">
        <title>rRNA introns, odd ribosomes, and small enigmatic genomes across a large radiation of phyla.</title>
        <authorList>
            <person name="Brown C.T."/>
            <person name="Hug L.A."/>
            <person name="Thomas B.C."/>
            <person name="Sharon I."/>
            <person name="Castelle C.J."/>
            <person name="Singh A."/>
            <person name="Wilkins M.J."/>
            <person name="Williams K.H."/>
            <person name="Banfield J.F."/>
        </authorList>
    </citation>
    <scope>NUCLEOTIDE SEQUENCE [LARGE SCALE GENOMIC DNA]</scope>
</reference>
<proteinExistence type="predicted"/>
<accession>A0A0G1Q3Y4</accession>
<comment type="caution">
    <text evidence="1">The sequence shown here is derived from an EMBL/GenBank/DDBJ whole genome shotgun (WGS) entry which is preliminary data.</text>
</comment>
<protein>
    <submittedName>
        <fullName evidence="1">Uncharacterized protein</fullName>
    </submittedName>
</protein>
<sequence>MYFRPSARLEKWAEIKRPAAEIVFSVAKASPEQREALLNKLIALNDSEAMSYLDEITVEVKYDPSWEGVKTGEKVLVYQPRVSVRGWYVSSAAEILIGLGLLQQPEEKTVATPFPLIVGEPQPSQYWDDNWGWTEGDPEVALDFVTA</sequence>
<dbReference type="Proteomes" id="UP000034696">
    <property type="component" value="Unassembled WGS sequence"/>
</dbReference>
<organism evidence="1 2">
    <name type="scientific">Candidatus Giovannonibacteria bacterium GW2011_GWA2_45_21</name>
    <dbReference type="NCBI Taxonomy" id="1618649"/>
    <lineage>
        <taxon>Bacteria</taxon>
        <taxon>Candidatus Giovannoniibacteriota</taxon>
    </lineage>
</organism>
<name>A0A0G1Q3Y4_9BACT</name>
<evidence type="ECO:0000313" key="1">
    <source>
        <dbReference type="EMBL" id="KKU03365.1"/>
    </source>
</evidence>
<gene>
    <name evidence="1" type="ORF">UX06_C0042G0006</name>
</gene>
<dbReference type="AlphaFoldDB" id="A0A0G1Q3Y4"/>
<evidence type="ECO:0000313" key="2">
    <source>
        <dbReference type="Proteomes" id="UP000034696"/>
    </source>
</evidence>